<dbReference type="EMBL" id="CP117683">
    <property type="protein sequence ID" value="WDC91611.1"/>
    <property type="molecule type" value="Genomic_DNA"/>
</dbReference>
<name>A0AAJ5REC9_LATCU</name>
<keyword evidence="1" id="KW-0812">Transmembrane</keyword>
<evidence type="ECO:0000313" key="3">
    <source>
        <dbReference type="Proteomes" id="UP001215533"/>
    </source>
</evidence>
<accession>A0AAJ5REC9</accession>
<feature type="transmembrane region" description="Helical" evidence="1">
    <location>
        <begin position="36"/>
        <end position="57"/>
    </location>
</feature>
<keyword evidence="1" id="KW-0472">Membrane</keyword>
<evidence type="ECO:0000313" key="2">
    <source>
        <dbReference type="EMBL" id="WDC91611.1"/>
    </source>
</evidence>
<proteinExistence type="predicted"/>
<feature type="transmembrane region" description="Helical" evidence="1">
    <location>
        <begin position="69"/>
        <end position="91"/>
    </location>
</feature>
<keyword evidence="1" id="KW-1133">Transmembrane helix</keyword>
<dbReference type="Pfam" id="PF05656">
    <property type="entry name" value="DUF805"/>
    <property type="match status" value="1"/>
</dbReference>
<reference evidence="2" key="1">
    <citation type="submission" date="2023-02" db="EMBL/GenBank/DDBJ databases">
        <title>Complete genome sequence of Lactobacillus curvatus CACC879 isolated from Pig feces.</title>
        <authorList>
            <person name="Park S."/>
            <person name="Park M.A."/>
            <person name="Kim D.-H."/>
            <person name="Kim Y."/>
        </authorList>
    </citation>
    <scope>NUCLEOTIDE SEQUENCE</scope>
    <source>
        <strain evidence="2">CACC879</strain>
    </source>
</reference>
<dbReference type="AlphaFoldDB" id="A0AAJ5REC9"/>
<protein>
    <submittedName>
        <fullName evidence="2">DUF805 domain-containing protein</fullName>
    </submittedName>
</protein>
<dbReference type="GO" id="GO:0016020">
    <property type="term" value="C:membrane"/>
    <property type="evidence" value="ECO:0007669"/>
    <property type="project" value="InterPro"/>
</dbReference>
<evidence type="ECO:0000256" key="1">
    <source>
        <dbReference type="SAM" id="Phobius"/>
    </source>
</evidence>
<gene>
    <name evidence="2" type="ORF">PSR33_05295</name>
</gene>
<dbReference type="Proteomes" id="UP001215533">
    <property type="component" value="Chromosome"/>
</dbReference>
<dbReference type="InterPro" id="IPR008523">
    <property type="entry name" value="DUF805"/>
</dbReference>
<dbReference type="RefSeq" id="WP_259770101.1">
    <property type="nucleotide sequence ID" value="NZ_RICZ01000004.1"/>
</dbReference>
<organism evidence="2 3">
    <name type="scientific">Latilactobacillus curvatus</name>
    <name type="common">Lactobacillus curvatus</name>
    <dbReference type="NCBI Taxonomy" id="28038"/>
    <lineage>
        <taxon>Bacteria</taxon>
        <taxon>Bacillati</taxon>
        <taxon>Bacillota</taxon>
        <taxon>Bacilli</taxon>
        <taxon>Lactobacillales</taxon>
        <taxon>Lactobacillaceae</taxon>
        <taxon>Latilactobacillus</taxon>
    </lineage>
</organism>
<sequence length="105" mass="12151">MREIQETPGQVTFKSAWRDYFKGYFDFTGRTTRTGYWWAMLILMIVWFMPFFALLFAQAAKVQLKMNGALVLYIIVIGLLGVLTFIPTLALSVRRYRDAGLTGRI</sequence>